<protein>
    <submittedName>
        <fullName evidence="1">Uncharacterized protein</fullName>
    </submittedName>
</protein>
<dbReference type="RefSeq" id="WP_206230274.1">
    <property type="nucleotide sequence ID" value="NZ_JAFIWB010000018.1"/>
</dbReference>
<proteinExistence type="predicted"/>
<dbReference type="Proteomes" id="UP000695802">
    <property type="component" value="Unassembled WGS sequence"/>
</dbReference>
<dbReference type="EMBL" id="JAFIWB010000018">
    <property type="protein sequence ID" value="MBN6103514.1"/>
    <property type="molecule type" value="Genomic_DNA"/>
</dbReference>
<evidence type="ECO:0000313" key="1">
    <source>
        <dbReference type="EMBL" id="MBN6103514.1"/>
    </source>
</evidence>
<accession>A0ABS3B647</accession>
<evidence type="ECO:0000313" key="2">
    <source>
        <dbReference type="Proteomes" id="UP000695802"/>
    </source>
</evidence>
<comment type="caution">
    <text evidence="1">The sequence shown here is derived from an EMBL/GenBank/DDBJ whole genome shotgun (WGS) entry which is preliminary data.</text>
</comment>
<name>A0ABS3B647_9XANT</name>
<sequence>MYGRFGALIGNNDMPLGNAGALLADTRPLALAPSYDMLPMALRPAASGEVVERDYTLALPTPEYRDDWRAARRWRWSSGSVSCRPQPFLQTCAVWRRAHWRNSRERCSAAADIDVTRRH</sequence>
<organism evidence="1 2">
    <name type="scientific">Xanthomonas bonasiae</name>
    <dbReference type="NCBI Taxonomy" id="2810351"/>
    <lineage>
        <taxon>Bacteria</taxon>
        <taxon>Pseudomonadati</taxon>
        <taxon>Pseudomonadota</taxon>
        <taxon>Gammaproteobacteria</taxon>
        <taxon>Lysobacterales</taxon>
        <taxon>Lysobacteraceae</taxon>
        <taxon>Xanthomonas</taxon>
    </lineage>
</organism>
<keyword evidence="2" id="KW-1185">Reference proteome</keyword>
<reference evidence="1 2" key="1">
    <citation type="submission" date="2021-02" db="EMBL/GenBank/DDBJ databases">
        <title>Taxonomically Unique Crown Gall-Associated Xanthomonas Stains Have Deficiency in Virulence Repertories.</title>
        <authorList>
            <person name="Mafakheri H."/>
            <person name="Taghavi S.M."/>
            <person name="Dimkic I."/>
            <person name="Nemanja K."/>
            <person name="Osdaghi E."/>
        </authorList>
    </citation>
    <scope>NUCLEOTIDE SEQUENCE [LARGE SCALE GENOMIC DNA]</scope>
    <source>
        <strain evidence="1 2">FX4</strain>
    </source>
</reference>
<gene>
    <name evidence="1" type="ORF">JR064_15200</name>
</gene>